<dbReference type="PANTHER" id="PTHR10775:SF166">
    <property type="entry name" value="OS04G0146034 PROTEIN"/>
    <property type="match status" value="1"/>
</dbReference>
<keyword evidence="1" id="KW-0812">Transmembrane</keyword>
<comment type="caution">
    <text evidence="2">The sequence shown here is derived from an EMBL/GenBank/DDBJ whole genome shotgun (WGS) entry which is preliminary data.</text>
</comment>
<evidence type="ECO:0000313" key="2">
    <source>
        <dbReference type="EMBL" id="KAL0462467.1"/>
    </source>
</evidence>
<name>A0AAW2Y9F1_9LAMI</name>
<feature type="transmembrane region" description="Helical" evidence="1">
    <location>
        <begin position="96"/>
        <end position="124"/>
    </location>
</feature>
<dbReference type="InterPro" id="IPR004242">
    <property type="entry name" value="Transposase_21"/>
</dbReference>
<keyword evidence="1" id="KW-0472">Membrane</keyword>
<dbReference type="EMBL" id="JACGWN010000001">
    <property type="protein sequence ID" value="KAL0462467.1"/>
    <property type="molecule type" value="Genomic_DNA"/>
</dbReference>
<keyword evidence="1" id="KW-1133">Transmembrane helix</keyword>
<reference evidence="2" key="2">
    <citation type="journal article" date="2024" name="Plant">
        <title>Genomic evolution and insights into agronomic trait innovations of Sesamum species.</title>
        <authorList>
            <person name="Miao H."/>
            <person name="Wang L."/>
            <person name="Qu L."/>
            <person name="Liu H."/>
            <person name="Sun Y."/>
            <person name="Le M."/>
            <person name="Wang Q."/>
            <person name="Wei S."/>
            <person name="Zheng Y."/>
            <person name="Lin W."/>
            <person name="Duan Y."/>
            <person name="Cao H."/>
            <person name="Xiong S."/>
            <person name="Wang X."/>
            <person name="Wei L."/>
            <person name="Li C."/>
            <person name="Ma Q."/>
            <person name="Ju M."/>
            <person name="Zhao R."/>
            <person name="Li G."/>
            <person name="Mu C."/>
            <person name="Tian Q."/>
            <person name="Mei H."/>
            <person name="Zhang T."/>
            <person name="Gao T."/>
            <person name="Zhang H."/>
        </authorList>
    </citation>
    <scope>NUCLEOTIDE SEQUENCE</scope>
    <source>
        <strain evidence="2">KEN1</strain>
    </source>
</reference>
<protein>
    <submittedName>
        <fullName evidence="2">Uncharacterized protein</fullName>
    </submittedName>
</protein>
<gene>
    <name evidence="2" type="ORF">Slati_0134300</name>
</gene>
<organism evidence="2">
    <name type="scientific">Sesamum latifolium</name>
    <dbReference type="NCBI Taxonomy" id="2727402"/>
    <lineage>
        <taxon>Eukaryota</taxon>
        <taxon>Viridiplantae</taxon>
        <taxon>Streptophyta</taxon>
        <taxon>Embryophyta</taxon>
        <taxon>Tracheophyta</taxon>
        <taxon>Spermatophyta</taxon>
        <taxon>Magnoliopsida</taxon>
        <taxon>eudicotyledons</taxon>
        <taxon>Gunneridae</taxon>
        <taxon>Pentapetalae</taxon>
        <taxon>asterids</taxon>
        <taxon>lamiids</taxon>
        <taxon>Lamiales</taxon>
        <taxon>Pedaliaceae</taxon>
        <taxon>Sesamum</taxon>
    </lineage>
</organism>
<evidence type="ECO:0000256" key="1">
    <source>
        <dbReference type="SAM" id="Phobius"/>
    </source>
</evidence>
<dbReference type="PANTHER" id="PTHR10775">
    <property type="entry name" value="OS08G0208400 PROTEIN"/>
    <property type="match status" value="1"/>
</dbReference>
<dbReference type="AlphaFoldDB" id="A0AAW2Y9F1"/>
<dbReference type="Pfam" id="PF02992">
    <property type="entry name" value="Transposase_21"/>
    <property type="match status" value="1"/>
</dbReference>
<proteinExistence type="predicted"/>
<sequence>MRERDPRRKKSPYAVFRYAYSPSAEVVCSERNCGAHDVACHHQMKEGSMCHPSDAEAWKHFYRMYHDFAQERSNVRLDLCIGGFALHGQYGRTYSYWLVILTPYNFSLGMCMSFEYIFLTMMILGPSNSKRLIDVYLEPLIEQLFRLWHVGFQTYDNATDQTFIMRAALMWTVNDLSAYGMASGWSTASIMGCPVCMFDTRTFHLQHGRKACYIDCRRQFLPEDHPYRRNKKAFTKNRVEYKVAREADRRADPRLGCRHQLNNC</sequence>
<reference evidence="2" key="1">
    <citation type="submission" date="2020-06" db="EMBL/GenBank/DDBJ databases">
        <authorList>
            <person name="Li T."/>
            <person name="Hu X."/>
            <person name="Zhang T."/>
            <person name="Song X."/>
            <person name="Zhang H."/>
            <person name="Dai N."/>
            <person name="Sheng W."/>
            <person name="Hou X."/>
            <person name="Wei L."/>
        </authorList>
    </citation>
    <scope>NUCLEOTIDE SEQUENCE</scope>
    <source>
        <strain evidence="2">KEN1</strain>
        <tissue evidence="2">Leaf</tissue>
    </source>
</reference>
<accession>A0AAW2Y9F1</accession>